<organism evidence="7 8">
    <name type="scientific">Aminobacter niigataensis</name>
    <dbReference type="NCBI Taxonomy" id="83265"/>
    <lineage>
        <taxon>Bacteria</taxon>
        <taxon>Pseudomonadati</taxon>
        <taxon>Pseudomonadota</taxon>
        <taxon>Alphaproteobacteria</taxon>
        <taxon>Hyphomicrobiales</taxon>
        <taxon>Phyllobacteriaceae</taxon>
        <taxon>Aminobacter</taxon>
    </lineage>
</organism>
<keyword evidence="4" id="KW-0233">DNA recombination</keyword>
<dbReference type="RefSeq" id="WP_183261912.1">
    <property type="nucleotide sequence ID" value="NZ_BAAAVZ010000003.1"/>
</dbReference>
<evidence type="ECO:0000256" key="4">
    <source>
        <dbReference type="ARBA" id="ARBA00023172"/>
    </source>
</evidence>
<evidence type="ECO:0000313" key="7">
    <source>
        <dbReference type="EMBL" id="MBB4649912.1"/>
    </source>
</evidence>
<gene>
    <name evidence="7" type="ORF">GGQ99_001634</name>
</gene>
<dbReference type="Pfam" id="PF20172">
    <property type="entry name" value="DUF6538"/>
    <property type="match status" value="1"/>
</dbReference>
<dbReference type="InterPro" id="IPR013762">
    <property type="entry name" value="Integrase-like_cat_sf"/>
</dbReference>
<dbReference type="Proteomes" id="UP000539538">
    <property type="component" value="Unassembled WGS sequence"/>
</dbReference>
<accession>A0ABR6KZE3</accession>
<reference evidence="7 8" key="1">
    <citation type="submission" date="2020-08" db="EMBL/GenBank/DDBJ databases">
        <title>Genomic Encyclopedia of Type Strains, Phase IV (KMG-IV): sequencing the most valuable type-strain genomes for metagenomic binning, comparative biology and taxonomic classification.</title>
        <authorList>
            <person name="Goeker M."/>
        </authorList>
    </citation>
    <scope>NUCLEOTIDE SEQUENCE [LARGE SCALE GENOMIC DNA]</scope>
    <source>
        <strain evidence="7 8">DSM 7050</strain>
    </source>
</reference>
<evidence type="ECO:0000256" key="1">
    <source>
        <dbReference type="ARBA" id="ARBA00008857"/>
    </source>
</evidence>
<dbReference type="InterPro" id="IPR050090">
    <property type="entry name" value="Tyrosine_recombinase_XerCD"/>
</dbReference>
<comment type="caution">
    <text evidence="7">The sequence shown here is derived from an EMBL/GenBank/DDBJ whole genome shotgun (WGS) entry which is preliminary data.</text>
</comment>
<dbReference type="SUPFAM" id="SSF56349">
    <property type="entry name" value="DNA breaking-rejoining enzymes"/>
    <property type="match status" value="1"/>
</dbReference>
<comment type="similarity">
    <text evidence="1">Belongs to the 'phage' integrase family.</text>
</comment>
<dbReference type="PROSITE" id="PS51898">
    <property type="entry name" value="TYR_RECOMBINASE"/>
    <property type="match status" value="1"/>
</dbReference>
<dbReference type="InterPro" id="IPR010998">
    <property type="entry name" value="Integrase_recombinase_N"/>
</dbReference>
<name>A0ABR6KZE3_9HYPH</name>
<evidence type="ECO:0000259" key="6">
    <source>
        <dbReference type="PROSITE" id="PS51898"/>
    </source>
</evidence>
<dbReference type="PANTHER" id="PTHR30349">
    <property type="entry name" value="PHAGE INTEGRASE-RELATED"/>
    <property type="match status" value="1"/>
</dbReference>
<dbReference type="Pfam" id="PF00589">
    <property type="entry name" value="Phage_integrase"/>
    <property type="match status" value="1"/>
</dbReference>
<evidence type="ECO:0000256" key="5">
    <source>
        <dbReference type="SAM" id="MobiDB-lite"/>
    </source>
</evidence>
<dbReference type="Gene3D" id="1.10.443.10">
    <property type="entry name" value="Intergrase catalytic core"/>
    <property type="match status" value="1"/>
</dbReference>
<dbReference type="InterPro" id="IPR002104">
    <property type="entry name" value="Integrase_catalytic"/>
</dbReference>
<keyword evidence="2" id="KW-0229">DNA integration</keyword>
<dbReference type="InterPro" id="IPR046668">
    <property type="entry name" value="DUF6538"/>
</dbReference>
<dbReference type="Gene3D" id="1.10.150.130">
    <property type="match status" value="1"/>
</dbReference>
<protein>
    <submittedName>
        <fullName evidence="7">Integrase</fullName>
    </submittedName>
</protein>
<proteinExistence type="inferred from homology"/>
<dbReference type="CDD" id="cd01184">
    <property type="entry name" value="INT_C_like_1"/>
    <property type="match status" value="1"/>
</dbReference>
<evidence type="ECO:0000256" key="2">
    <source>
        <dbReference type="ARBA" id="ARBA00022908"/>
    </source>
</evidence>
<keyword evidence="8" id="KW-1185">Reference proteome</keyword>
<dbReference type="InterPro" id="IPR011010">
    <property type="entry name" value="DNA_brk_join_enz"/>
</dbReference>
<feature type="domain" description="Tyr recombinase" evidence="6">
    <location>
        <begin position="369"/>
        <end position="579"/>
    </location>
</feature>
<keyword evidence="3" id="KW-0238">DNA-binding</keyword>
<feature type="region of interest" description="Disordered" evidence="5">
    <location>
        <begin position="209"/>
        <end position="231"/>
    </location>
</feature>
<dbReference type="PANTHER" id="PTHR30349:SF41">
    <property type="entry name" value="INTEGRASE_RECOMBINASE PROTEIN MJ0367-RELATED"/>
    <property type="match status" value="1"/>
</dbReference>
<evidence type="ECO:0000313" key="8">
    <source>
        <dbReference type="Proteomes" id="UP000539538"/>
    </source>
</evidence>
<dbReference type="EMBL" id="JACHOT010000001">
    <property type="protein sequence ID" value="MBB4649912.1"/>
    <property type="molecule type" value="Genomic_DNA"/>
</dbReference>
<evidence type="ECO:0000256" key="3">
    <source>
        <dbReference type="ARBA" id="ARBA00023125"/>
    </source>
</evidence>
<sequence>MARVTYLERRGATYYARLDVPLDLVSHYGTTTRKKSLRTKDENEAKKRLWPVIESWRAEFDEVRARREITADDSGLAVWQHYEKTIERYDRKQQSMPTRAQTEAELRRLYDLIDRGKITGDNPYAMINAYVDYELMLRARDDDANLRSRRLTALKAAVGSGDIRLVEPAVGSFLKQNNLLVEPDSDQYRDLCASMARAEIEGLQRTLEHDKGDFSGAPKDPIVKPVSRPVHEAAPPGETIMELFESYARENPNQIKQDTLAQARRDVGLFVEYVGSTFPAHRIDKKAAREWKALLLQYPVKATETKAFQGMTIMQIVEHNKTIKKPVISSTTVNRYLSGFSAFCTWMTNHGYLNQNPASDMFLKKSKDKTTKPFTVEEMNALFRSPFFTGCQSHEAPRFWSKSGNMQIRDHRYWVPLVMLFSGARPGEVAQLAIDDVRQEHGHWIMHITTEGDGDKSVKTDGSMRVVPIHPELVQLGFLRYQAEMKQGGEMRLFPSAGRNERGQMIADFSRDFPRYLTKIGLKEGRGLSLYSFRHGAADALRRAGYLDEQFGFILGHTAGTMTQRYGTLPQGMLDQRVELINSIAYPGLTLDHLRTEIGAG</sequence>